<organism evidence="3 4">
    <name type="scientific">Algoriphagus aquimarinus</name>
    <dbReference type="NCBI Taxonomy" id="237018"/>
    <lineage>
        <taxon>Bacteria</taxon>
        <taxon>Pseudomonadati</taxon>
        <taxon>Bacteroidota</taxon>
        <taxon>Cytophagia</taxon>
        <taxon>Cytophagales</taxon>
        <taxon>Cyclobacteriaceae</taxon>
        <taxon>Algoriphagus</taxon>
    </lineage>
</organism>
<name>A0A1I0ZFY3_9BACT</name>
<keyword evidence="4" id="KW-1185">Reference proteome</keyword>
<dbReference type="EMBL" id="FOKK01000006">
    <property type="protein sequence ID" value="SFB24555.1"/>
    <property type="molecule type" value="Genomic_DNA"/>
</dbReference>
<dbReference type="PANTHER" id="PTHR43249">
    <property type="entry name" value="UDP-N-ACETYL-2-AMINO-2-DEOXY-D-GLUCURONATE OXIDASE"/>
    <property type="match status" value="1"/>
</dbReference>
<dbReference type="OrthoDB" id="9795543at2"/>
<feature type="domain" description="Gfo/Idh/MocA-like oxidoreductase N-terminal" evidence="1">
    <location>
        <begin position="4"/>
        <end position="121"/>
    </location>
</feature>
<evidence type="ECO:0000313" key="3">
    <source>
        <dbReference type="EMBL" id="SFB24555.1"/>
    </source>
</evidence>
<dbReference type="Pfam" id="PF01408">
    <property type="entry name" value="GFO_IDH_MocA"/>
    <property type="match status" value="1"/>
</dbReference>
<evidence type="ECO:0000259" key="1">
    <source>
        <dbReference type="Pfam" id="PF01408"/>
    </source>
</evidence>
<dbReference type="PANTHER" id="PTHR43249:SF1">
    <property type="entry name" value="D-GLUCOSIDE 3-DEHYDROGENASE"/>
    <property type="match status" value="1"/>
</dbReference>
<protein>
    <submittedName>
        <fullName evidence="3">Predicted dehydrogenase</fullName>
    </submittedName>
</protein>
<sequence length="346" mass="37554">MRKLKIGIVGTGAITGKHADAISEIENAELVALCSSSSERAKAAKEKFGIDTYSDLSAFLTHPELDIVCICTASGHHMEAGLLAAKAGKHLLIEKPIEINLNRADQLIDACEENGVRLGVIFQNRFSADYLKLKAAVREGKFGKLLMGNAHVNWYRAPEYYSNSPWKGTLEGDGGGAFMNQGIHTFDLLLDIMGEVKSVFAKVKTALHPIEGEDLGAALVTFENKALGNITASTALYPGLPERLEIFGKNGSAVLEAGKLIHWSVQGEQSEPIIADTNTGSGAADPMAIGHALHKAQWEHYLNAIEKNEPVLVEGKMARKSVELIRAIYRSSELEKEVELPFLDHI</sequence>
<gene>
    <name evidence="3" type="ORF">SAMN04489723_10653</name>
</gene>
<dbReference type="STRING" id="237018.SAMN04489723_10653"/>
<accession>A0A1I0ZFY3</accession>
<feature type="domain" description="GFO/IDH/MocA-like oxidoreductase" evidence="2">
    <location>
        <begin position="130"/>
        <end position="253"/>
    </location>
</feature>
<dbReference type="InterPro" id="IPR000683">
    <property type="entry name" value="Gfo/Idh/MocA-like_OxRdtase_N"/>
</dbReference>
<dbReference type="InterPro" id="IPR036291">
    <property type="entry name" value="NAD(P)-bd_dom_sf"/>
</dbReference>
<evidence type="ECO:0000313" key="4">
    <source>
        <dbReference type="Proteomes" id="UP000198790"/>
    </source>
</evidence>
<dbReference type="Gene3D" id="3.30.360.10">
    <property type="entry name" value="Dihydrodipicolinate Reductase, domain 2"/>
    <property type="match status" value="1"/>
</dbReference>
<dbReference type="SUPFAM" id="SSF55347">
    <property type="entry name" value="Glyceraldehyde-3-phosphate dehydrogenase-like, C-terminal domain"/>
    <property type="match status" value="1"/>
</dbReference>
<dbReference type="RefSeq" id="WP_092896642.1">
    <property type="nucleotide sequence ID" value="NZ_FOKK01000006.1"/>
</dbReference>
<dbReference type="SUPFAM" id="SSF51735">
    <property type="entry name" value="NAD(P)-binding Rossmann-fold domains"/>
    <property type="match status" value="1"/>
</dbReference>
<dbReference type="InterPro" id="IPR052515">
    <property type="entry name" value="Gfo/Idh/MocA_Oxidoreductase"/>
</dbReference>
<dbReference type="InterPro" id="IPR055170">
    <property type="entry name" value="GFO_IDH_MocA-like_dom"/>
</dbReference>
<reference evidence="3 4" key="1">
    <citation type="submission" date="2016-10" db="EMBL/GenBank/DDBJ databases">
        <authorList>
            <person name="de Groot N.N."/>
        </authorList>
    </citation>
    <scope>NUCLEOTIDE SEQUENCE [LARGE SCALE GENOMIC DNA]</scope>
    <source>
        <strain evidence="3 4">DSM 23399</strain>
    </source>
</reference>
<dbReference type="Pfam" id="PF22725">
    <property type="entry name" value="GFO_IDH_MocA_C3"/>
    <property type="match status" value="1"/>
</dbReference>
<proteinExistence type="predicted"/>
<dbReference type="AlphaFoldDB" id="A0A1I0ZFY3"/>
<dbReference type="Proteomes" id="UP000198790">
    <property type="component" value="Unassembled WGS sequence"/>
</dbReference>
<evidence type="ECO:0000259" key="2">
    <source>
        <dbReference type="Pfam" id="PF22725"/>
    </source>
</evidence>
<dbReference type="GO" id="GO:0000166">
    <property type="term" value="F:nucleotide binding"/>
    <property type="evidence" value="ECO:0007669"/>
    <property type="project" value="InterPro"/>
</dbReference>
<dbReference type="Gene3D" id="3.40.50.720">
    <property type="entry name" value="NAD(P)-binding Rossmann-like Domain"/>
    <property type="match status" value="1"/>
</dbReference>